<dbReference type="EMBL" id="MWMH01000002">
    <property type="protein sequence ID" value="OOP74151.1"/>
    <property type="molecule type" value="Genomic_DNA"/>
</dbReference>
<dbReference type="Proteomes" id="UP000190959">
    <property type="component" value="Unassembled WGS sequence"/>
</dbReference>
<proteinExistence type="predicted"/>
<evidence type="ECO:0000313" key="1">
    <source>
        <dbReference type="EMBL" id="OOP74151.1"/>
    </source>
</evidence>
<dbReference type="RefSeq" id="WP_078114991.1">
    <property type="nucleotide sequence ID" value="NZ_MWMH01000002.1"/>
</dbReference>
<evidence type="ECO:0000313" key="2">
    <source>
        <dbReference type="Proteomes" id="UP000190959"/>
    </source>
</evidence>
<name>A0A1S9N9S7_CLOBE</name>
<comment type="caution">
    <text evidence="1">The sequence shown here is derived from an EMBL/GenBank/DDBJ whole genome shotgun (WGS) entry which is preliminary data.</text>
</comment>
<accession>A0A1S9N9S7</accession>
<gene>
    <name evidence="1" type="ORF">CBEIBR21_06535</name>
</gene>
<reference evidence="1 2" key="1">
    <citation type="submission" date="2017-02" db="EMBL/GenBank/DDBJ databases">
        <title>Genome sequence of Clostridium beijerinckii Br21.</title>
        <authorList>
            <person name="Fonseca B.C."/>
            <person name="Guazzaroni M.E."/>
            <person name="Riano-Pachon D.M."/>
            <person name="Reginatto V."/>
        </authorList>
    </citation>
    <scope>NUCLEOTIDE SEQUENCE [LARGE SCALE GENOMIC DNA]</scope>
    <source>
        <strain evidence="1 2">Br21</strain>
    </source>
</reference>
<evidence type="ECO:0008006" key="3">
    <source>
        <dbReference type="Google" id="ProtNLM"/>
    </source>
</evidence>
<protein>
    <recommendedName>
        <fullName evidence="3">Capsid protein</fullName>
    </recommendedName>
</protein>
<organism evidence="1 2">
    <name type="scientific">Clostridium beijerinckii</name>
    <name type="common">Clostridium MP</name>
    <dbReference type="NCBI Taxonomy" id="1520"/>
    <lineage>
        <taxon>Bacteria</taxon>
        <taxon>Bacillati</taxon>
        <taxon>Bacillota</taxon>
        <taxon>Clostridia</taxon>
        <taxon>Eubacteriales</taxon>
        <taxon>Clostridiaceae</taxon>
        <taxon>Clostridium</taxon>
    </lineage>
</organism>
<sequence>MNTLEFAKQYQSNLDKSMVQQSVTGWMEANAGQVKYSGGNEVKIPKLDMDGLADYGRTGNTGYVDGSVDFKYETKTMQYDRARKFNIDANDVDETGFVLTAGNIMTEFQRTKVAPELDAIRLAYLASKSIANNMVEYGYNPTKTTALDHIKNAIISIRDKGFTGQLVCHCSFAFKNELEKAMAGQLSPSTFNVGGVDTQVVSIDGVPLLPVTSDRLYTKFDLHDGKTAGQEAGGFAKASDALAVNFILVAREVPIAVSKTDTMRIFTPDVNQSFNGYSMDYRKYHDIWVLDNKVNGIFTSISDAKPTV</sequence>
<dbReference type="AlphaFoldDB" id="A0A1S9N9S7"/>